<evidence type="ECO:0000256" key="2">
    <source>
        <dbReference type="ARBA" id="ARBA00023125"/>
    </source>
</evidence>
<dbReference type="GO" id="GO:0003700">
    <property type="term" value="F:DNA-binding transcription factor activity"/>
    <property type="evidence" value="ECO:0007669"/>
    <property type="project" value="InterPro"/>
</dbReference>
<organism evidence="6 7">
    <name type="scientific">Labilithrix luteola</name>
    <dbReference type="NCBI Taxonomy" id="1391654"/>
    <lineage>
        <taxon>Bacteria</taxon>
        <taxon>Pseudomonadati</taxon>
        <taxon>Myxococcota</taxon>
        <taxon>Polyangia</taxon>
        <taxon>Polyangiales</taxon>
        <taxon>Labilitrichaceae</taxon>
        <taxon>Labilithrix</taxon>
    </lineage>
</organism>
<dbReference type="SMART" id="SM00342">
    <property type="entry name" value="HTH_ARAC"/>
    <property type="match status" value="1"/>
</dbReference>
<dbReference type="Pfam" id="PF12833">
    <property type="entry name" value="HTH_18"/>
    <property type="match status" value="1"/>
</dbReference>
<dbReference type="InterPro" id="IPR018062">
    <property type="entry name" value="HTH_AraC-typ_CS"/>
</dbReference>
<feature type="domain" description="HTH araC/xylS-type" evidence="5">
    <location>
        <begin position="60"/>
        <end position="156"/>
    </location>
</feature>
<dbReference type="PROSITE" id="PS00041">
    <property type="entry name" value="HTH_ARAC_FAMILY_1"/>
    <property type="match status" value="1"/>
</dbReference>
<dbReference type="KEGG" id="llu:AKJ09_07543"/>
<dbReference type="Gene3D" id="1.10.10.60">
    <property type="entry name" value="Homeodomain-like"/>
    <property type="match status" value="1"/>
</dbReference>
<dbReference type="SUPFAM" id="SSF46689">
    <property type="entry name" value="Homeodomain-like"/>
    <property type="match status" value="1"/>
</dbReference>
<protein>
    <submittedName>
        <fullName evidence="6">Transcriptional regulator, AraC family</fullName>
    </submittedName>
</protein>
<dbReference type="GO" id="GO:0005829">
    <property type="term" value="C:cytosol"/>
    <property type="evidence" value="ECO:0007669"/>
    <property type="project" value="TreeGrafter"/>
</dbReference>
<keyword evidence="1" id="KW-0805">Transcription regulation</keyword>
<name>A0A0K1Q649_9BACT</name>
<evidence type="ECO:0000259" key="5">
    <source>
        <dbReference type="PROSITE" id="PS01124"/>
    </source>
</evidence>
<dbReference type="RefSeq" id="WP_169928104.1">
    <property type="nucleotide sequence ID" value="NZ_CP012333.1"/>
</dbReference>
<evidence type="ECO:0000313" key="7">
    <source>
        <dbReference type="Proteomes" id="UP000064967"/>
    </source>
</evidence>
<evidence type="ECO:0000256" key="1">
    <source>
        <dbReference type="ARBA" id="ARBA00023015"/>
    </source>
</evidence>
<dbReference type="Proteomes" id="UP000064967">
    <property type="component" value="Chromosome"/>
</dbReference>
<evidence type="ECO:0000313" key="6">
    <source>
        <dbReference type="EMBL" id="AKV00880.1"/>
    </source>
</evidence>
<dbReference type="InterPro" id="IPR009057">
    <property type="entry name" value="Homeodomain-like_sf"/>
</dbReference>
<feature type="region of interest" description="Disordered" evidence="4">
    <location>
        <begin position="151"/>
        <end position="190"/>
    </location>
</feature>
<dbReference type="InterPro" id="IPR018060">
    <property type="entry name" value="HTH_AraC"/>
</dbReference>
<dbReference type="EMBL" id="CP012333">
    <property type="protein sequence ID" value="AKV00880.1"/>
    <property type="molecule type" value="Genomic_DNA"/>
</dbReference>
<evidence type="ECO:0000256" key="4">
    <source>
        <dbReference type="SAM" id="MobiDB-lite"/>
    </source>
</evidence>
<accession>A0A0K1Q649</accession>
<dbReference type="PROSITE" id="PS01124">
    <property type="entry name" value="HTH_ARAC_FAMILY_2"/>
    <property type="match status" value="1"/>
</dbReference>
<dbReference type="PANTHER" id="PTHR47894">
    <property type="entry name" value="HTH-TYPE TRANSCRIPTIONAL REGULATOR GADX"/>
    <property type="match status" value="1"/>
</dbReference>
<dbReference type="GO" id="GO:0000976">
    <property type="term" value="F:transcription cis-regulatory region binding"/>
    <property type="evidence" value="ECO:0007669"/>
    <property type="project" value="TreeGrafter"/>
</dbReference>
<reference evidence="6 7" key="1">
    <citation type="submission" date="2015-08" db="EMBL/GenBank/DDBJ databases">
        <authorList>
            <person name="Babu N.S."/>
            <person name="Beckwith C.J."/>
            <person name="Beseler K.G."/>
            <person name="Brison A."/>
            <person name="Carone J.V."/>
            <person name="Caskin T.P."/>
            <person name="Diamond M."/>
            <person name="Durham M.E."/>
            <person name="Foxe J.M."/>
            <person name="Go M."/>
            <person name="Henderson B.A."/>
            <person name="Jones I.B."/>
            <person name="McGettigan J.A."/>
            <person name="Micheletti S.J."/>
            <person name="Nasrallah M.E."/>
            <person name="Ortiz D."/>
            <person name="Piller C.R."/>
            <person name="Privatt S.R."/>
            <person name="Schneider S.L."/>
            <person name="Sharp S."/>
            <person name="Smith T.C."/>
            <person name="Stanton J.D."/>
            <person name="Ullery H.E."/>
            <person name="Wilson R.J."/>
            <person name="Serrano M.G."/>
            <person name="Buck G."/>
            <person name="Lee V."/>
            <person name="Wang Y."/>
            <person name="Carvalho R."/>
            <person name="Voegtly L."/>
            <person name="Shi R."/>
            <person name="Duckworth R."/>
            <person name="Johnson A."/>
            <person name="Loviza R."/>
            <person name="Walstead R."/>
            <person name="Shah Z."/>
            <person name="Kiflezghi M."/>
            <person name="Wade K."/>
            <person name="Ball S.L."/>
            <person name="Bradley K.W."/>
            <person name="Asai D.J."/>
            <person name="Bowman C.A."/>
            <person name="Russell D.A."/>
            <person name="Pope W.H."/>
            <person name="Jacobs-Sera D."/>
            <person name="Hendrix R.W."/>
            <person name="Hatfull G.F."/>
        </authorList>
    </citation>
    <scope>NUCLEOTIDE SEQUENCE [LARGE SCALE GENOMIC DNA]</scope>
    <source>
        <strain evidence="6 7">DSM 27648</strain>
    </source>
</reference>
<evidence type="ECO:0000256" key="3">
    <source>
        <dbReference type="ARBA" id="ARBA00023163"/>
    </source>
</evidence>
<dbReference type="AlphaFoldDB" id="A0A0K1Q649"/>
<dbReference type="PANTHER" id="PTHR47894:SF4">
    <property type="entry name" value="HTH-TYPE TRANSCRIPTIONAL REGULATOR GADX"/>
    <property type="match status" value="1"/>
</dbReference>
<gene>
    <name evidence="6" type="ORF">AKJ09_07543</name>
</gene>
<sequence length="190" mass="20401">MNALSCISESSLVAPPSSTSAIAAKAVLEAPASANDGVAARTVPGRREVSSRARALMTVLGVRSLLDDSYLSPDVEPIAKTMGVSVRTLQRRLFAHETSFEREVSLARVRRAQRLMLETNLPLSRVATECGFSSLSRLSVVFRKMQGTTPSEWRRANRNRPAAPVTEVENPPEESALPTAPDSVALATAT</sequence>
<dbReference type="STRING" id="1391654.AKJ09_07543"/>
<keyword evidence="7" id="KW-1185">Reference proteome</keyword>
<keyword evidence="3" id="KW-0804">Transcription</keyword>
<keyword evidence="2" id="KW-0238">DNA-binding</keyword>
<proteinExistence type="predicted"/>